<dbReference type="InterPro" id="IPR036271">
    <property type="entry name" value="Tet_transcr_reg_TetR-rel_C_sf"/>
</dbReference>
<proteinExistence type="predicted"/>
<dbReference type="Pfam" id="PF00440">
    <property type="entry name" value="TetR_N"/>
    <property type="match status" value="1"/>
</dbReference>
<keyword evidence="5" id="KW-1185">Reference proteome</keyword>
<evidence type="ECO:0000313" key="4">
    <source>
        <dbReference type="EMBL" id="AZU05054.1"/>
    </source>
</evidence>
<dbReference type="PANTHER" id="PTHR47506:SF1">
    <property type="entry name" value="HTH-TYPE TRANSCRIPTIONAL REGULATOR YJDC"/>
    <property type="match status" value="1"/>
</dbReference>
<dbReference type="InterPro" id="IPR009057">
    <property type="entry name" value="Homeodomain-like_sf"/>
</dbReference>
<dbReference type="KEGG" id="gak:X907_2542"/>
<keyword evidence="2" id="KW-0238">DNA-binding</keyword>
<dbReference type="SUPFAM" id="SSF46689">
    <property type="entry name" value="Homeodomain-like"/>
    <property type="match status" value="1"/>
</dbReference>
<dbReference type="Proteomes" id="UP000286954">
    <property type="component" value="Chromosome"/>
</dbReference>
<evidence type="ECO:0000313" key="5">
    <source>
        <dbReference type="Proteomes" id="UP000286954"/>
    </source>
</evidence>
<keyword evidence="1" id="KW-0805">Transcription regulation</keyword>
<dbReference type="InterPro" id="IPR023772">
    <property type="entry name" value="DNA-bd_HTH_TetR-type_CS"/>
</dbReference>
<reference evidence="4 5" key="1">
    <citation type="submission" date="2016-12" db="EMBL/GenBank/DDBJ databases">
        <title>The genome of dimorphic prosthecate Glycocaulis alkaliphilus 6b-8t, isolated from crude oil dictates its adaptability in petroleum environments.</title>
        <authorList>
            <person name="Wu X.-L."/>
            <person name="Geng S."/>
        </authorList>
    </citation>
    <scope>NUCLEOTIDE SEQUENCE [LARGE SCALE GENOMIC DNA]</scope>
    <source>
        <strain evidence="4 5">6B-8</strain>
    </source>
</reference>
<dbReference type="RefSeq" id="WP_127568519.1">
    <property type="nucleotide sequence ID" value="NZ_BMFB01000001.1"/>
</dbReference>
<evidence type="ECO:0000256" key="3">
    <source>
        <dbReference type="ARBA" id="ARBA00023163"/>
    </source>
</evidence>
<dbReference type="PROSITE" id="PS50977">
    <property type="entry name" value="HTH_TETR_2"/>
    <property type="match status" value="1"/>
</dbReference>
<sequence length="222" mass="23448">MKNDNHPAAASPARIPRGEARTRLLDTALRLIREQGFAATSVDALCKEAGVTKGAFFHHFDSKEALGAAAADYWSETTSALFAGAPYHAPADPLDRVFAYLDFRAALIDGEIAEFTCLVGTMVQETYGSSDAIRDACNRSITGHAATLEADIQAALDARGIGEPYTASSLALLTQTVIQGGFITAKAAGHKGPVLDAIAHLKRYFAFIFDGSAARADTRSAA</sequence>
<evidence type="ECO:0000256" key="1">
    <source>
        <dbReference type="ARBA" id="ARBA00023015"/>
    </source>
</evidence>
<dbReference type="InterPro" id="IPR001647">
    <property type="entry name" value="HTH_TetR"/>
</dbReference>
<evidence type="ECO:0000256" key="2">
    <source>
        <dbReference type="ARBA" id="ARBA00023125"/>
    </source>
</evidence>
<dbReference type="Pfam" id="PF21993">
    <property type="entry name" value="TetR_C_13_2"/>
    <property type="match status" value="1"/>
</dbReference>
<dbReference type="Gene3D" id="1.10.357.10">
    <property type="entry name" value="Tetracycline Repressor, domain 2"/>
    <property type="match status" value="1"/>
</dbReference>
<dbReference type="SUPFAM" id="SSF48498">
    <property type="entry name" value="Tetracyclin repressor-like, C-terminal domain"/>
    <property type="match status" value="1"/>
</dbReference>
<keyword evidence="3" id="KW-0804">Transcription</keyword>
<dbReference type="PROSITE" id="PS01081">
    <property type="entry name" value="HTH_TETR_1"/>
    <property type="match status" value="1"/>
</dbReference>
<accession>A0A3T0ECP3</accession>
<dbReference type="AlphaFoldDB" id="A0A3T0ECP3"/>
<dbReference type="GO" id="GO:0003677">
    <property type="term" value="F:DNA binding"/>
    <property type="evidence" value="ECO:0007669"/>
    <property type="project" value="UniProtKB-UniRule"/>
</dbReference>
<organism evidence="4 5">
    <name type="scientific">Glycocaulis alkaliphilus</name>
    <dbReference type="NCBI Taxonomy" id="1434191"/>
    <lineage>
        <taxon>Bacteria</taxon>
        <taxon>Pseudomonadati</taxon>
        <taxon>Pseudomonadota</taxon>
        <taxon>Alphaproteobacteria</taxon>
        <taxon>Maricaulales</taxon>
        <taxon>Maricaulaceae</taxon>
        <taxon>Glycocaulis</taxon>
    </lineage>
</organism>
<dbReference type="EMBL" id="CP018911">
    <property type="protein sequence ID" value="AZU05054.1"/>
    <property type="molecule type" value="Genomic_DNA"/>
</dbReference>
<dbReference type="OrthoDB" id="9811084at2"/>
<name>A0A3T0ECP3_9PROT</name>
<protein>
    <submittedName>
        <fullName evidence="4">TetR family transcriptional regulator</fullName>
    </submittedName>
</protein>
<dbReference type="InterPro" id="IPR054156">
    <property type="entry name" value="YxaF_TetR_C"/>
</dbReference>
<gene>
    <name evidence="4" type="ORF">X907_2542</name>
</gene>
<dbReference type="PANTHER" id="PTHR47506">
    <property type="entry name" value="TRANSCRIPTIONAL REGULATORY PROTEIN"/>
    <property type="match status" value="1"/>
</dbReference>
<dbReference type="PRINTS" id="PR00455">
    <property type="entry name" value="HTHTETR"/>
</dbReference>